<dbReference type="Proteomes" id="UP000682733">
    <property type="component" value="Unassembled WGS sequence"/>
</dbReference>
<dbReference type="AlphaFoldDB" id="A0A815YF11"/>
<dbReference type="EMBL" id="CAJOBA010004605">
    <property type="protein sequence ID" value="CAF3717923.1"/>
    <property type="molecule type" value="Genomic_DNA"/>
</dbReference>
<dbReference type="EMBL" id="CAJNOQ010029470">
    <property type="protein sequence ID" value="CAF1568952.1"/>
    <property type="molecule type" value="Genomic_DNA"/>
</dbReference>
<accession>A0A815YF11</accession>
<gene>
    <name evidence="2" type="ORF">GPM918_LOCUS40265</name>
    <name evidence="1" type="ORF">OVA965_LOCUS11742</name>
    <name evidence="4" type="ORF">SRO942_LOCUS41195</name>
    <name evidence="3" type="ORF">TMI583_LOCUS11746</name>
</gene>
<evidence type="ECO:0000313" key="5">
    <source>
        <dbReference type="Proteomes" id="UP000663829"/>
    </source>
</evidence>
<evidence type="ECO:0000313" key="3">
    <source>
        <dbReference type="EMBL" id="CAF3717923.1"/>
    </source>
</evidence>
<dbReference type="OrthoDB" id="10607835at2759"/>
<name>A0A815YF11_9BILA</name>
<dbReference type="Proteomes" id="UP000677228">
    <property type="component" value="Unassembled WGS sequence"/>
</dbReference>
<proteinExistence type="predicted"/>
<comment type="caution">
    <text evidence="2">The sequence shown here is derived from an EMBL/GenBank/DDBJ whole genome shotgun (WGS) entry which is preliminary data.</text>
</comment>
<reference evidence="2" key="1">
    <citation type="submission" date="2021-02" db="EMBL/GenBank/DDBJ databases">
        <authorList>
            <person name="Nowell W R."/>
        </authorList>
    </citation>
    <scope>NUCLEOTIDE SEQUENCE</scope>
</reference>
<evidence type="ECO:0000313" key="4">
    <source>
        <dbReference type="EMBL" id="CAF4431672.1"/>
    </source>
</evidence>
<sequence length="212" mass="24075">MFNLGNYKDVLSSINEIKKALKVSDKQIADWIWDLFSGTEIQYSPSQQELDARTVNDVGSFIENITALLFGVEVSRNLACLIIHPMMLDLIRHNSLSWQDALTGMASMPMASENAVAASRGLRIAYKKYLSLGYRSYSYDYAKNEVLDVTQPEVLCLATKEHEIVNNWLKYIPSADRKLSKKVPTETAIGAICVAIDRWYAIKIQENFKRQE</sequence>
<protein>
    <submittedName>
        <fullName evidence="2">Uncharacterized protein</fullName>
    </submittedName>
</protein>
<keyword evidence="5" id="KW-1185">Reference proteome</keyword>
<dbReference type="Proteomes" id="UP000663829">
    <property type="component" value="Unassembled WGS sequence"/>
</dbReference>
<evidence type="ECO:0000313" key="1">
    <source>
        <dbReference type="EMBL" id="CAF0943108.1"/>
    </source>
</evidence>
<dbReference type="EMBL" id="CAJNOK010004600">
    <property type="protein sequence ID" value="CAF0943108.1"/>
    <property type="molecule type" value="Genomic_DNA"/>
</dbReference>
<dbReference type="EMBL" id="CAJOBC010095282">
    <property type="protein sequence ID" value="CAF4431672.1"/>
    <property type="molecule type" value="Genomic_DNA"/>
</dbReference>
<evidence type="ECO:0000313" key="2">
    <source>
        <dbReference type="EMBL" id="CAF1568952.1"/>
    </source>
</evidence>
<organism evidence="2 5">
    <name type="scientific">Didymodactylos carnosus</name>
    <dbReference type="NCBI Taxonomy" id="1234261"/>
    <lineage>
        <taxon>Eukaryota</taxon>
        <taxon>Metazoa</taxon>
        <taxon>Spiralia</taxon>
        <taxon>Gnathifera</taxon>
        <taxon>Rotifera</taxon>
        <taxon>Eurotatoria</taxon>
        <taxon>Bdelloidea</taxon>
        <taxon>Philodinida</taxon>
        <taxon>Philodinidae</taxon>
        <taxon>Didymodactylos</taxon>
    </lineage>
</organism>
<dbReference type="Proteomes" id="UP000681722">
    <property type="component" value="Unassembled WGS sequence"/>
</dbReference>